<dbReference type="InterPro" id="IPR000595">
    <property type="entry name" value="cNMP-bd_dom"/>
</dbReference>
<keyword evidence="3" id="KW-0804">Transcription</keyword>
<dbReference type="PANTHER" id="PTHR24567:SF74">
    <property type="entry name" value="HTH-TYPE TRANSCRIPTIONAL REGULATOR ARCR"/>
    <property type="match status" value="1"/>
</dbReference>
<reference evidence="6" key="1">
    <citation type="submission" date="2023-06" db="EMBL/GenBank/DDBJ databases">
        <title>Draft genome sequence of Nocardioides sp. SOB77.</title>
        <authorList>
            <person name="Zhang G."/>
        </authorList>
    </citation>
    <scope>NUCLEOTIDE SEQUENCE</scope>
    <source>
        <strain evidence="6">SOB77</strain>
    </source>
</reference>
<dbReference type="SMART" id="SM00100">
    <property type="entry name" value="cNMP"/>
    <property type="match status" value="1"/>
</dbReference>
<dbReference type="InterPro" id="IPR018490">
    <property type="entry name" value="cNMP-bd_dom_sf"/>
</dbReference>
<dbReference type="InterPro" id="IPR036390">
    <property type="entry name" value="WH_DNA-bd_sf"/>
</dbReference>
<protein>
    <submittedName>
        <fullName evidence="6">Crp/Fnr family transcriptional regulator</fullName>
    </submittedName>
</protein>
<keyword evidence="2" id="KW-0238">DNA-binding</keyword>
<keyword evidence="1" id="KW-0805">Transcription regulation</keyword>
<evidence type="ECO:0000256" key="2">
    <source>
        <dbReference type="ARBA" id="ARBA00023125"/>
    </source>
</evidence>
<dbReference type="CDD" id="cd00038">
    <property type="entry name" value="CAP_ED"/>
    <property type="match status" value="1"/>
</dbReference>
<dbReference type="SUPFAM" id="SSF46785">
    <property type="entry name" value="Winged helix' DNA-binding domain"/>
    <property type="match status" value="1"/>
</dbReference>
<evidence type="ECO:0000259" key="4">
    <source>
        <dbReference type="PROSITE" id="PS50042"/>
    </source>
</evidence>
<dbReference type="PROSITE" id="PS50042">
    <property type="entry name" value="CNMP_BINDING_3"/>
    <property type="match status" value="1"/>
</dbReference>
<dbReference type="PANTHER" id="PTHR24567">
    <property type="entry name" value="CRP FAMILY TRANSCRIPTIONAL REGULATORY PROTEIN"/>
    <property type="match status" value="1"/>
</dbReference>
<dbReference type="Pfam" id="PF00027">
    <property type="entry name" value="cNMP_binding"/>
    <property type="match status" value="1"/>
</dbReference>
<accession>A0ABT8FD53</accession>
<dbReference type="PROSITE" id="PS00889">
    <property type="entry name" value="CNMP_BINDING_2"/>
    <property type="match status" value="1"/>
</dbReference>
<dbReference type="InterPro" id="IPR050397">
    <property type="entry name" value="Env_Response_Regulators"/>
</dbReference>
<dbReference type="SMART" id="SM00419">
    <property type="entry name" value="HTH_CRP"/>
    <property type="match status" value="1"/>
</dbReference>
<dbReference type="EMBL" id="JAUHJQ010000002">
    <property type="protein sequence ID" value="MDN4172621.1"/>
    <property type="molecule type" value="Genomic_DNA"/>
</dbReference>
<sequence length="237" mass="25481">MTERHAGVHPAVAAALNPSLGAALGLDEEVLADVLAAFEVREVPRQARLFEQGEPGRSLYLVREGSLKLTRTTASGRPSILAVLGPGDTVGEMSLLDGSARTATATALTPAVVLELSQARFDRWLADQPAAAPLLLRHLGRRLRASNDVIADLVFADVPTRVARLVLKLADQFGLEDERGVVMIEHQLTQEELAQLVGSARETVNKALASFAGRGWIELGRRSIAVLDGERLARFAR</sequence>
<evidence type="ECO:0000256" key="3">
    <source>
        <dbReference type="ARBA" id="ARBA00023163"/>
    </source>
</evidence>
<comment type="caution">
    <text evidence="6">The sequence shown here is derived from an EMBL/GenBank/DDBJ whole genome shotgun (WGS) entry which is preliminary data.</text>
</comment>
<dbReference type="PROSITE" id="PS51063">
    <property type="entry name" value="HTH_CRP_2"/>
    <property type="match status" value="1"/>
</dbReference>
<dbReference type="RefSeq" id="WP_300951539.1">
    <property type="nucleotide sequence ID" value="NZ_JAUHJQ010000002.1"/>
</dbReference>
<dbReference type="Gene3D" id="1.10.10.10">
    <property type="entry name" value="Winged helix-like DNA-binding domain superfamily/Winged helix DNA-binding domain"/>
    <property type="match status" value="1"/>
</dbReference>
<dbReference type="SUPFAM" id="SSF51206">
    <property type="entry name" value="cAMP-binding domain-like"/>
    <property type="match status" value="1"/>
</dbReference>
<proteinExistence type="predicted"/>
<dbReference type="Pfam" id="PF13545">
    <property type="entry name" value="HTH_Crp_2"/>
    <property type="match status" value="1"/>
</dbReference>
<evidence type="ECO:0000259" key="5">
    <source>
        <dbReference type="PROSITE" id="PS51063"/>
    </source>
</evidence>
<evidence type="ECO:0000256" key="1">
    <source>
        <dbReference type="ARBA" id="ARBA00023015"/>
    </source>
</evidence>
<keyword evidence="7" id="KW-1185">Reference proteome</keyword>
<dbReference type="InterPro" id="IPR012318">
    <property type="entry name" value="HTH_CRP"/>
</dbReference>
<dbReference type="Proteomes" id="UP001168620">
    <property type="component" value="Unassembled WGS sequence"/>
</dbReference>
<dbReference type="InterPro" id="IPR036388">
    <property type="entry name" value="WH-like_DNA-bd_sf"/>
</dbReference>
<dbReference type="Gene3D" id="2.60.120.10">
    <property type="entry name" value="Jelly Rolls"/>
    <property type="match status" value="1"/>
</dbReference>
<feature type="domain" description="Cyclic nucleotide-binding" evidence="4">
    <location>
        <begin position="22"/>
        <end position="125"/>
    </location>
</feature>
<name>A0ABT8FD53_9ACTN</name>
<evidence type="ECO:0000313" key="7">
    <source>
        <dbReference type="Proteomes" id="UP001168620"/>
    </source>
</evidence>
<organism evidence="6 7">
    <name type="scientific">Nocardioides oceani</name>
    <dbReference type="NCBI Taxonomy" id="3058369"/>
    <lineage>
        <taxon>Bacteria</taxon>
        <taxon>Bacillati</taxon>
        <taxon>Actinomycetota</taxon>
        <taxon>Actinomycetes</taxon>
        <taxon>Propionibacteriales</taxon>
        <taxon>Nocardioidaceae</taxon>
        <taxon>Nocardioides</taxon>
    </lineage>
</organism>
<dbReference type="InterPro" id="IPR014710">
    <property type="entry name" value="RmlC-like_jellyroll"/>
</dbReference>
<dbReference type="InterPro" id="IPR018488">
    <property type="entry name" value="cNMP-bd_CS"/>
</dbReference>
<gene>
    <name evidence="6" type="ORF">QWY28_06685</name>
</gene>
<evidence type="ECO:0000313" key="6">
    <source>
        <dbReference type="EMBL" id="MDN4172621.1"/>
    </source>
</evidence>
<feature type="domain" description="HTH crp-type" evidence="5">
    <location>
        <begin position="156"/>
        <end position="230"/>
    </location>
</feature>